<accession>A0AA36BCL8</accession>
<dbReference type="Proteomes" id="UP001162480">
    <property type="component" value="Chromosome 12"/>
</dbReference>
<reference evidence="2" key="1">
    <citation type="submission" date="2023-08" db="EMBL/GenBank/DDBJ databases">
        <authorList>
            <person name="Alioto T."/>
            <person name="Alioto T."/>
            <person name="Gomez Garrido J."/>
        </authorList>
    </citation>
    <scope>NUCLEOTIDE SEQUENCE</scope>
</reference>
<dbReference type="EMBL" id="OX597825">
    <property type="protein sequence ID" value="CAI9731217.1"/>
    <property type="molecule type" value="Genomic_DNA"/>
</dbReference>
<keyword evidence="1" id="KW-0812">Transmembrane</keyword>
<feature type="transmembrane region" description="Helical" evidence="1">
    <location>
        <begin position="72"/>
        <end position="92"/>
    </location>
</feature>
<keyword evidence="1" id="KW-1133">Transmembrane helix</keyword>
<feature type="transmembrane region" description="Helical" evidence="1">
    <location>
        <begin position="98"/>
        <end position="117"/>
    </location>
</feature>
<sequence>MTGCGGDMIGCSGDTIEHGGDMIGRSGDMIGPSDDMTGSTFPKNVSPRAIAICSLKTISFEIGLQRTCLKQCFLYVIGDVIVLQAWNILQRAVTCPTYILLSMTFIITIVVANILVLSTE</sequence>
<gene>
    <name evidence="2" type="ORF">OCTVUL_1B022311</name>
</gene>
<organism evidence="2 3">
    <name type="scientific">Octopus vulgaris</name>
    <name type="common">Common octopus</name>
    <dbReference type="NCBI Taxonomy" id="6645"/>
    <lineage>
        <taxon>Eukaryota</taxon>
        <taxon>Metazoa</taxon>
        <taxon>Spiralia</taxon>
        <taxon>Lophotrochozoa</taxon>
        <taxon>Mollusca</taxon>
        <taxon>Cephalopoda</taxon>
        <taxon>Coleoidea</taxon>
        <taxon>Octopodiformes</taxon>
        <taxon>Octopoda</taxon>
        <taxon>Incirrata</taxon>
        <taxon>Octopodidae</taxon>
        <taxon>Octopus</taxon>
    </lineage>
</organism>
<proteinExistence type="predicted"/>
<evidence type="ECO:0000313" key="2">
    <source>
        <dbReference type="EMBL" id="CAI9731217.1"/>
    </source>
</evidence>
<keyword evidence="1" id="KW-0472">Membrane</keyword>
<name>A0AA36BCL8_OCTVU</name>
<evidence type="ECO:0000313" key="3">
    <source>
        <dbReference type="Proteomes" id="UP001162480"/>
    </source>
</evidence>
<protein>
    <submittedName>
        <fullName evidence="2">Uncharacterized protein</fullName>
    </submittedName>
</protein>
<keyword evidence="3" id="KW-1185">Reference proteome</keyword>
<dbReference type="AlphaFoldDB" id="A0AA36BCL8"/>
<evidence type="ECO:0000256" key="1">
    <source>
        <dbReference type="SAM" id="Phobius"/>
    </source>
</evidence>